<comment type="caution">
    <text evidence="2">The sequence shown here is derived from an EMBL/GenBank/DDBJ whole genome shotgun (WGS) entry which is preliminary data.</text>
</comment>
<evidence type="ECO:0000313" key="3">
    <source>
        <dbReference type="Proteomes" id="UP000654482"/>
    </source>
</evidence>
<dbReference type="EMBL" id="JADEWZ010000018">
    <property type="protein sequence ID" value="MBE9116880.1"/>
    <property type="molecule type" value="Genomic_DNA"/>
</dbReference>
<reference evidence="2" key="1">
    <citation type="submission" date="2020-10" db="EMBL/GenBank/DDBJ databases">
        <authorList>
            <person name="Castelo-Branco R."/>
            <person name="Eusebio N."/>
            <person name="Adriana R."/>
            <person name="Vieira A."/>
            <person name="Brugerolle De Fraissinette N."/>
            <person name="Rezende De Castro R."/>
            <person name="Schneider M.P."/>
            <person name="Vasconcelos V."/>
            <person name="Leao P.N."/>
        </authorList>
    </citation>
    <scope>NUCLEOTIDE SEQUENCE</scope>
    <source>
        <strain evidence="2">LEGE 07157</strain>
    </source>
</reference>
<dbReference type="CDD" id="cd08946">
    <property type="entry name" value="SDR_e"/>
    <property type="match status" value="1"/>
</dbReference>
<dbReference type="PANTHER" id="PTHR43245">
    <property type="entry name" value="BIFUNCTIONAL POLYMYXIN RESISTANCE PROTEIN ARNA"/>
    <property type="match status" value="1"/>
</dbReference>
<name>A0A8J7JBJ1_9CYAN</name>
<dbReference type="InterPro" id="IPR001509">
    <property type="entry name" value="Epimerase_deHydtase"/>
</dbReference>
<dbReference type="InterPro" id="IPR036291">
    <property type="entry name" value="NAD(P)-bd_dom_sf"/>
</dbReference>
<dbReference type="PANTHER" id="PTHR43245:SF23">
    <property type="entry name" value="NAD(P)-BINDING DOMAIN-CONTAINING PROTEIN"/>
    <property type="match status" value="1"/>
</dbReference>
<sequence>MTAEIKTVLVTGGAGYVGSVLVPKLLNAGYSVKVIDLYIYGENVLDAVKDHPGLEQIKGDLRDRALLEKIMPGCDAVIHLACISNDPSFELNPDLGKSINYDAFISLVEVAKANKVKRFIYASSSSVYGIKETENVTEDLPLQPLTDYSKYKALCEEVLLSQREPGFVTLVLRPATVCGYSPRLRLDLTVNILTNHAVNNNKIKVFGGEQKRPNIHIEDMTDLYIKCLQLPDEKIDGKIFNAGYENYKVKEIANMVRNVVGEDVEIVTTPTDDNRSYHVSSDKIKEEIGFVPQHTIEEAVEDLLKAFNKGLIPDSMTDINYYNIKTMQEIELK</sequence>
<dbReference type="RefSeq" id="WP_194029971.1">
    <property type="nucleotide sequence ID" value="NZ_JADEWZ010000018.1"/>
</dbReference>
<dbReference type="Proteomes" id="UP000654482">
    <property type="component" value="Unassembled WGS sequence"/>
</dbReference>
<dbReference type="SUPFAM" id="SSF51735">
    <property type="entry name" value="NAD(P)-binding Rossmann-fold domains"/>
    <property type="match status" value="1"/>
</dbReference>
<evidence type="ECO:0000259" key="1">
    <source>
        <dbReference type="Pfam" id="PF01370"/>
    </source>
</evidence>
<feature type="domain" description="NAD-dependent epimerase/dehydratase" evidence="1">
    <location>
        <begin position="8"/>
        <end position="243"/>
    </location>
</feature>
<dbReference type="Gene3D" id="3.40.50.720">
    <property type="entry name" value="NAD(P)-binding Rossmann-like Domain"/>
    <property type="match status" value="1"/>
</dbReference>
<organism evidence="2 3">
    <name type="scientific">Lusitaniella coriacea LEGE 07157</name>
    <dbReference type="NCBI Taxonomy" id="945747"/>
    <lineage>
        <taxon>Bacteria</taxon>
        <taxon>Bacillati</taxon>
        <taxon>Cyanobacteriota</taxon>
        <taxon>Cyanophyceae</taxon>
        <taxon>Spirulinales</taxon>
        <taxon>Lusitaniellaceae</taxon>
        <taxon>Lusitaniella</taxon>
    </lineage>
</organism>
<protein>
    <submittedName>
        <fullName evidence="2">NAD-dependent epimerase/dehydratase</fullName>
    </submittedName>
</protein>
<dbReference type="AlphaFoldDB" id="A0A8J7JBJ1"/>
<keyword evidence="3" id="KW-1185">Reference proteome</keyword>
<dbReference type="Pfam" id="PF01370">
    <property type="entry name" value="Epimerase"/>
    <property type="match status" value="1"/>
</dbReference>
<evidence type="ECO:0000313" key="2">
    <source>
        <dbReference type="EMBL" id="MBE9116880.1"/>
    </source>
</evidence>
<dbReference type="InterPro" id="IPR050177">
    <property type="entry name" value="Lipid_A_modif_metabolic_enz"/>
</dbReference>
<proteinExistence type="predicted"/>
<accession>A0A8J7JBJ1</accession>
<gene>
    <name evidence="2" type="ORF">IQ249_13315</name>
</gene>